<dbReference type="AlphaFoldDB" id="A0AB38BWX4"/>
<evidence type="ECO:0008006" key="3">
    <source>
        <dbReference type="Google" id="ProtNLM"/>
    </source>
</evidence>
<dbReference type="RefSeq" id="WP_074908650.1">
    <property type="nucleotide sequence ID" value="NZ_FOVV01000012.1"/>
</dbReference>
<accession>A0AB38BWX4</accession>
<proteinExistence type="predicted"/>
<name>A0AB38BWX4_PSESX</name>
<evidence type="ECO:0000313" key="2">
    <source>
        <dbReference type="Proteomes" id="UP000183083"/>
    </source>
</evidence>
<protein>
    <recommendedName>
        <fullName evidence="3">Sce7726 family protein</fullName>
    </recommendedName>
</protein>
<organism evidence="1 2">
    <name type="scientific">Pseudomonas syringae</name>
    <dbReference type="NCBI Taxonomy" id="317"/>
    <lineage>
        <taxon>Bacteria</taxon>
        <taxon>Pseudomonadati</taxon>
        <taxon>Pseudomonadota</taxon>
        <taxon>Gammaproteobacteria</taxon>
        <taxon>Pseudomonadales</taxon>
        <taxon>Pseudomonadaceae</taxon>
        <taxon>Pseudomonas</taxon>
    </lineage>
</organism>
<reference evidence="1 2" key="1">
    <citation type="submission" date="2016-10" db="EMBL/GenBank/DDBJ databases">
        <authorList>
            <person name="Varghese N."/>
            <person name="Submissions S."/>
        </authorList>
    </citation>
    <scope>NUCLEOTIDE SEQUENCE [LARGE SCALE GENOMIC DNA]</scope>
    <source>
        <strain evidence="1 2">BS0292</strain>
    </source>
</reference>
<sequence>MLATKDAAKIFSSKGINEIADGDFSLALQLAGLYQEKLAYNFSILNVLEECYKDLKKSYKFEYYIKNIIAEKILLGRHSLNTSTLLNEFRVGESRADCVIFNGITTCYEIKSEFDSVARLESQLRSYLQIFDKVNVVTTDNHIDKVLRISPEAVGVIKLGKNDRLTQIREAQLSSEDIDSDILIASLRQHEYIALTTELCRITPRSPNTEIYDECRSLLRTVGSPELRAAFCKIVKKTRRLNQSFINGLPRVLLSAAIEYRISAAAKRRLQENINIHFSKEAICTIPSSKQSVMS</sequence>
<evidence type="ECO:0000313" key="1">
    <source>
        <dbReference type="EMBL" id="SFO30845.1"/>
    </source>
</evidence>
<dbReference type="EMBL" id="FOVV01000012">
    <property type="protein sequence ID" value="SFO30845.1"/>
    <property type="molecule type" value="Genomic_DNA"/>
</dbReference>
<dbReference type="NCBIfam" id="NF033832">
    <property type="entry name" value="sce7726_fam"/>
    <property type="match status" value="1"/>
</dbReference>
<gene>
    <name evidence="1" type="ORF">SAMN05444065_11270</name>
</gene>
<dbReference type="InterPro" id="IPR047729">
    <property type="entry name" value="Sce7726-like"/>
</dbReference>
<comment type="caution">
    <text evidence="1">The sequence shown here is derived from an EMBL/GenBank/DDBJ whole genome shotgun (WGS) entry which is preliminary data.</text>
</comment>
<dbReference type="Proteomes" id="UP000183083">
    <property type="component" value="Unassembled WGS sequence"/>
</dbReference>